<keyword evidence="3" id="KW-0408">Iron</keyword>
<gene>
    <name evidence="6" type="ORF">DR950_12405</name>
</gene>
<dbReference type="GO" id="GO:0046872">
    <property type="term" value="F:metal ion binding"/>
    <property type="evidence" value="ECO:0007669"/>
    <property type="project" value="UniProtKB-KW"/>
</dbReference>
<reference evidence="6 7" key="1">
    <citation type="submission" date="2018-08" db="EMBL/GenBank/DDBJ databases">
        <title>Diversity &amp; Physiological Properties of Lignin-Decomposing Actinobacteria from Soil.</title>
        <authorList>
            <person name="Roh S.G."/>
            <person name="Kim S.B."/>
        </authorList>
    </citation>
    <scope>NUCLEOTIDE SEQUENCE [LARGE SCALE GENOMIC DNA]</scope>
    <source>
        <strain evidence="6 7">MMS17-GH009</strain>
    </source>
</reference>
<keyword evidence="6" id="KW-0378">Hydrolase</keyword>
<dbReference type="GO" id="GO:0051537">
    <property type="term" value="F:2 iron, 2 sulfur cluster binding"/>
    <property type="evidence" value="ECO:0007669"/>
    <property type="project" value="UniProtKB-KW"/>
</dbReference>
<dbReference type="RefSeq" id="WP_117487058.1">
    <property type="nucleotide sequence ID" value="NZ_QVIG01000001.1"/>
</dbReference>
<keyword evidence="4" id="KW-0411">Iron-sulfur</keyword>
<feature type="domain" description="Rieske" evidence="5">
    <location>
        <begin position="445"/>
        <end position="540"/>
    </location>
</feature>
<dbReference type="SUPFAM" id="SSF50022">
    <property type="entry name" value="ISP domain"/>
    <property type="match status" value="1"/>
</dbReference>
<keyword evidence="7" id="KW-1185">Reference proteome</keyword>
<evidence type="ECO:0000259" key="5">
    <source>
        <dbReference type="PROSITE" id="PS51296"/>
    </source>
</evidence>
<dbReference type="Gene3D" id="2.102.10.10">
    <property type="entry name" value="Rieske [2Fe-2S] iron-sulphur domain"/>
    <property type="match status" value="1"/>
</dbReference>
<dbReference type="GO" id="GO:0016787">
    <property type="term" value="F:hydrolase activity"/>
    <property type="evidence" value="ECO:0007669"/>
    <property type="project" value="UniProtKB-KW"/>
</dbReference>
<keyword evidence="1" id="KW-0001">2Fe-2S</keyword>
<evidence type="ECO:0000256" key="4">
    <source>
        <dbReference type="ARBA" id="ARBA00023014"/>
    </source>
</evidence>
<dbReference type="Pfam" id="PF00355">
    <property type="entry name" value="Rieske"/>
    <property type="match status" value="1"/>
</dbReference>
<dbReference type="InterPro" id="IPR017941">
    <property type="entry name" value="Rieske_2Fe-2S"/>
</dbReference>
<dbReference type="PANTHER" id="PTHR15032:SF4">
    <property type="entry name" value="N-ACYL-PHOSPHATIDYLETHANOLAMINE-HYDROLYZING PHOSPHOLIPASE D"/>
    <property type="match status" value="1"/>
</dbReference>
<comment type="caution">
    <text evidence="6">The sequence shown here is derived from an EMBL/GenBank/DDBJ whole genome shotgun (WGS) entry which is preliminary data.</text>
</comment>
<dbReference type="GO" id="GO:0016705">
    <property type="term" value="F:oxidoreductase activity, acting on paired donors, with incorporation or reduction of molecular oxygen"/>
    <property type="evidence" value="ECO:0007669"/>
    <property type="project" value="UniProtKB-ARBA"/>
</dbReference>
<protein>
    <submittedName>
        <fullName evidence="6">MBL fold metallo-hydrolase</fullName>
    </submittedName>
</protein>
<proteinExistence type="predicted"/>
<dbReference type="Pfam" id="PF25451">
    <property type="entry name" value="SCP2_Rv3818"/>
    <property type="match status" value="1"/>
</dbReference>
<evidence type="ECO:0000256" key="3">
    <source>
        <dbReference type="ARBA" id="ARBA00023004"/>
    </source>
</evidence>
<dbReference type="InterPro" id="IPR036866">
    <property type="entry name" value="RibonucZ/Hydroxyglut_hydro"/>
</dbReference>
<dbReference type="EMBL" id="QVIG01000001">
    <property type="protein sequence ID" value="RGD58476.1"/>
    <property type="molecule type" value="Genomic_DNA"/>
</dbReference>
<dbReference type="AlphaFoldDB" id="A0A372ZRF7"/>
<organism evidence="6 7">
    <name type="scientific">Kitasatospora xanthocidica</name>
    <dbReference type="NCBI Taxonomy" id="83382"/>
    <lineage>
        <taxon>Bacteria</taxon>
        <taxon>Bacillati</taxon>
        <taxon>Actinomycetota</taxon>
        <taxon>Actinomycetes</taxon>
        <taxon>Kitasatosporales</taxon>
        <taxon>Streptomycetaceae</taxon>
        <taxon>Kitasatospora</taxon>
    </lineage>
</organism>
<accession>A0A372ZRF7</accession>
<keyword evidence="2" id="KW-0479">Metal-binding</keyword>
<evidence type="ECO:0000313" key="7">
    <source>
        <dbReference type="Proteomes" id="UP000263377"/>
    </source>
</evidence>
<name>A0A372ZRF7_9ACTN</name>
<dbReference type="Proteomes" id="UP000263377">
    <property type="component" value="Unassembled WGS sequence"/>
</dbReference>
<dbReference type="InterPro" id="IPR057330">
    <property type="entry name" value="SCP2_Rv3818"/>
</dbReference>
<dbReference type="SUPFAM" id="SSF56281">
    <property type="entry name" value="Metallo-hydrolase/oxidoreductase"/>
    <property type="match status" value="1"/>
</dbReference>
<evidence type="ECO:0000313" key="6">
    <source>
        <dbReference type="EMBL" id="RGD58476.1"/>
    </source>
</evidence>
<dbReference type="PROSITE" id="PS51296">
    <property type="entry name" value="RIESKE"/>
    <property type="match status" value="1"/>
</dbReference>
<dbReference type="GO" id="GO:0005737">
    <property type="term" value="C:cytoplasm"/>
    <property type="evidence" value="ECO:0007669"/>
    <property type="project" value="TreeGrafter"/>
</dbReference>
<dbReference type="PANTHER" id="PTHR15032">
    <property type="entry name" value="N-ACYL-PHOSPHATIDYLETHANOLAMINE-HYDROLYZING PHOSPHOLIPASE D"/>
    <property type="match status" value="1"/>
</dbReference>
<dbReference type="InterPro" id="IPR036922">
    <property type="entry name" value="Rieske_2Fe-2S_sf"/>
</dbReference>
<dbReference type="Gene3D" id="3.60.15.10">
    <property type="entry name" value="Ribonuclease Z/Hydroxyacylglutathione hydrolase-like"/>
    <property type="match status" value="1"/>
</dbReference>
<evidence type="ECO:0000256" key="2">
    <source>
        <dbReference type="ARBA" id="ARBA00022723"/>
    </source>
</evidence>
<sequence>MRITSVGHAGLLVETSAGRILCDPWFNPAFFASWFPFPDNEAMDTAQLHTAEYLYVSHLHHDHFDAEWLRTRMSKDTVVLLPDYPVRDLRTSLEDLGFRHFVQTRDLEPTQLDGGVQVMVNALTSPTDGPIGDSAILIDDNGTRILNQNDARPVDEPRIRSFGPLAGHFLQYSGAIWYPMVYDFPARMKQTVGRRKRRNGMARALNYVEQYGAEHVFPFAGPPCFLDEELFHLNDLDGDDANIFPDQWVFLDFLRERGVTNTHLLLPGTVAELGPDRSCRLEQVDERTVARIRDDRTGYLREYQARRADRIRAEKAGWPTTRTDLLTGLREWVEPLLQYADRTCEGINGRVLVEVVDTPDATGAEEGADGGTGAGTAPTEQILFDFLDRRVARWAGEECRYRFELPRPLVERMVAERCPDWANELFLSCRFKAARKGPFNEFVTTFFASLSTERMAYVEGYYAELSQTEERARAGDHVVQRRCPHLKADLVRFGSHRDGILTCRLHDWEFDLATGRCLTSDDRKIISEARVNPSDDDPDLPEIPAA</sequence>
<dbReference type="GO" id="GO:0004497">
    <property type="term" value="F:monooxygenase activity"/>
    <property type="evidence" value="ECO:0007669"/>
    <property type="project" value="UniProtKB-ARBA"/>
</dbReference>
<evidence type="ECO:0000256" key="1">
    <source>
        <dbReference type="ARBA" id="ARBA00022714"/>
    </source>
</evidence>